<dbReference type="Pfam" id="PF21177">
    <property type="entry name" value="LIF-R_Ig-like"/>
    <property type="match status" value="1"/>
</dbReference>
<dbReference type="InterPro" id="IPR040817">
    <property type="entry name" value="LIFR_D2"/>
</dbReference>
<gene>
    <name evidence="16" type="ORF">SUZIE_135150</name>
</gene>
<dbReference type="PROSITE" id="PS50853">
    <property type="entry name" value="FN3"/>
    <property type="match status" value="3"/>
</dbReference>
<protein>
    <recommendedName>
        <fullName evidence="12">Oncostatin-M-specific receptor subunit beta</fullName>
    </recommendedName>
    <alternativeName>
        <fullName evidence="13">Interleukin-31 receptor subunit beta</fullName>
    </alternativeName>
</protein>
<feature type="domain" description="Fibronectin type-III" evidence="15">
    <location>
        <begin position="399"/>
        <end position="492"/>
    </location>
</feature>
<feature type="transmembrane region" description="Helical" evidence="14">
    <location>
        <begin position="806"/>
        <end position="827"/>
    </location>
</feature>
<proteinExistence type="inferred from homology"/>
<dbReference type="InterPro" id="IPR003529">
    <property type="entry name" value="Hematopoietin_rcpt_Gp130_CS"/>
</dbReference>
<dbReference type="FunFam" id="2.60.40.10:FF:000578">
    <property type="entry name" value="Leukemia inhibitory factor receptor"/>
    <property type="match status" value="1"/>
</dbReference>
<evidence type="ECO:0000313" key="16">
    <source>
        <dbReference type="EMBL" id="MBZ3875880.1"/>
    </source>
</evidence>
<evidence type="ECO:0000256" key="9">
    <source>
        <dbReference type="ARBA" id="ARBA00023170"/>
    </source>
</evidence>
<evidence type="ECO:0000256" key="6">
    <source>
        <dbReference type="ARBA" id="ARBA00022989"/>
    </source>
</evidence>
<dbReference type="InterPro" id="IPR048497">
    <property type="entry name" value="LIF-R-like_Ig-like"/>
</dbReference>
<keyword evidence="3 14" id="KW-0812">Transmembrane</keyword>
<keyword evidence="9 16" id="KW-0675">Receptor</keyword>
<reference evidence="16" key="1">
    <citation type="submission" date="2020-03" db="EMBL/GenBank/DDBJ databases">
        <title>Studies in the Genomics of Life Span.</title>
        <authorList>
            <person name="Glass D."/>
        </authorList>
    </citation>
    <scope>NUCLEOTIDE SEQUENCE</scope>
    <source>
        <strain evidence="16">SUZIE</strain>
        <tissue evidence="16">Muscle</tissue>
    </source>
</reference>
<dbReference type="FunFam" id="2.60.40.10:FF:001148">
    <property type="entry name" value="oncostatin-M-specific receptor subunit beta"/>
    <property type="match status" value="1"/>
</dbReference>
<dbReference type="Pfam" id="PF00041">
    <property type="entry name" value="fn3"/>
    <property type="match status" value="1"/>
</dbReference>
<evidence type="ECO:0000256" key="11">
    <source>
        <dbReference type="ARBA" id="ARBA00064786"/>
    </source>
</evidence>
<evidence type="ECO:0000259" key="15">
    <source>
        <dbReference type="PROSITE" id="PS50853"/>
    </source>
</evidence>
<keyword evidence="5" id="KW-0677">Repeat</keyword>
<evidence type="ECO:0000256" key="12">
    <source>
        <dbReference type="ARBA" id="ARBA00071726"/>
    </source>
</evidence>
<feature type="domain" description="Fibronectin type-III" evidence="15">
    <location>
        <begin position="691"/>
        <end position="802"/>
    </location>
</feature>
<dbReference type="AlphaFoldDB" id="A0AA41SWS4"/>
<dbReference type="InterPro" id="IPR036116">
    <property type="entry name" value="FN3_sf"/>
</dbReference>
<keyword evidence="8" id="KW-1015">Disulfide bond</keyword>
<evidence type="ECO:0000313" key="17">
    <source>
        <dbReference type="Proteomes" id="UP001166674"/>
    </source>
</evidence>
<comment type="similarity">
    <text evidence="2">Belongs to the type I cytokine receptor family. Type 2 subfamily.</text>
</comment>
<dbReference type="InterPro" id="IPR052672">
    <property type="entry name" value="Type1_Cytokine_Rcpt_Type2"/>
</dbReference>
<keyword evidence="4" id="KW-0732">Signal</keyword>
<dbReference type="InterPro" id="IPR003961">
    <property type="entry name" value="FN3_dom"/>
</dbReference>
<dbReference type="GO" id="GO:0038165">
    <property type="term" value="P:oncostatin-M-mediated signaling pathway"/>
    <property type="evidence" value="ECO:0007669"/>
    <property type="project" value="UniProtKB-ARBA"/>
</dbReference>
<keyword evidence="7 14" id="KW-0472">Membrane</keyword>
<comment type="subcellular location">
    <subcellularLocation>
        <location evidence="1">Membrane</location>
        <topology evidence="1">Single-pass type I membrane protein</topology>
    </subcellularLocation>
</comment>
<evidence type="ECO:0000256" key="13">
    <source>
        <dbReference type="ARBA" id="ARBA00079310"/>
    </source>
</evidence>
<dbReference type="Gene3D" id="2.60.40.10">
    <property type="entry name" value="Immunoglobulins"/>
    <property type="match status" value="7"/>
</dbReference>
<dbReference type="GO" id="GO:0005886">
    <property type="term" value="C:plasma membrane"/>
    <property type="evidence" value="ECO:0007669"/>
    <property type="project" value="UniProtKB-ARBA"/>
</dbReference>
<evidence type="ECO:0000256" key="14">
    <source>
        <dbReference type="SAM" id="Phobius"/>
    </source>
</evidence>
<dbReference type="InterPro" id="IPR013783">
    <property type="entry name" value="Ig-like_fold"/>
</dbReference>
<evidence type="ECO:0000256" key="3">
    <source>
        <dbReference type="ARBA" id="ARBA00022692"/>
    </source>
</evidence>
<dbReference type="PANTHER" id="PTHR48423:SF1">
    <property type="entry name" value="INTERLEUKIN-27 RECEPTOR SUBUNIT ALPHA"/>
    <property type="match status" value="1"/>
</dbReference>
<evidence type="ECO:0000256" key="5">
    <source>
        <dbReference type="ARBA" id="ARBA00022737"/>
    </source>
</evidence>
<dbReference type="FunFam" id="2.60.40.10:FF:000607">
    <property type="entry name" value="Leukemia inhibitory factor receptor"/>
    <property type="match status" value="1"/>
</dbReference>
<dbReference type="Pfam" id="PF17971">
    <property type="entry name" value="LIFR_D2"/>
    <property type="match status" value="1"/>
</dbReference>
<evidence type="ECO:0000256" key="2">
    <source>
        <dbReference type="ARBA" id="ARBA00008921"/>
    </source>
</evidence>
<keyword evidence="6 14" id="KW-1133">Transmembrane helix</keyword>
<dbReference type="Pfam" id="PF25552">
    <property type="entry name" value="LIFR_D4"/>
    <property type="match status" value="1"/>
</dbReference>
<keyword evidence="10" id="KW-0325">Glycoprotein</keyword>
<evidence type="ECO:0000256" key="7">
    <source>
        <dbReference type="ARBA" id="ARBA00023136"/>
    </source>
</evidence>
<dbReference type="FunFam" id="2.60.40.10:FF:000657">
    <property type="entry name" value="Leukemia inhibitory factor receptor"/>
    <property type="match status" value="1"/>
</dbReference>
<dbReference type="SUPFAM" id="SSF49265">
    <property type="entry name" value="Fibronectin type III"/>
    <property type="match status" value="3"/>
</dbReference>
<dbReference type="SMART" id="SM00060">
    <property type="entry name" value="FN3"/>
    <property type="match status" value="4"/>
</dbReference>
<keyword evidence="17" id="KW-1185">Reference proteome</keyword>
<name>A0AA41SWS4_SCICA</name>
<dbReference type="CDD" id="cd00063">
    <property type="entry name" value="FN3"/>
    <property type="match status" value="3"/>
</dbReference>
<accession>A0AA41SWS4</accession>
<comment type="subunit">
    <text evidence="11">Heterodimer composed of OSMR and IL6ST (type II OSM receptor). Heterodimer with IL31RA to form the IL31 receptor.</text>
</comment>
<dbReference type="EMBL" id="JAATJV010260550">
    <property type="protein sequence ID" value="MBZ3875880.1"/>
    <property type="molecule type" value="Genomic_DNA"/>
</dbReference>
<sequence length="1038" mass="117626">MSFAHLNIISGNILLEELQSHTQRRIHDDIHFPMPQVPASQSSLQYVDLVRRSEDPRLGRKARIPGPMAFFAVFQKTLLLALLSWRTFWSEVLAEYVSLTPESLKVSTNSTCQCLQLQWSVHQLPHHQELKMLFQMEISRIKPSNVIWVGNYSTTVKRDQVLHWSWESELPLECATHFVRIQSRADDAKFPELSIWSNWSSWEEVHVQRSLGPNTLLVFPKNKLVEEGSSITICYISGINHNNITCYLHEKLIHGVQLDSNASAFKLNNIPFIRKSGTNFFCEVNQTDIKSGTTFFVSKVLEEPKNFSCETQDFKTLKCTWYPGVDTGLDWNMQPSQSYTLFESFSGKKQNCKHKNSCNWKITQDVQETYNFTLTTANYFRKRSVNIIFNLTHRVHPMAPHSVRFESIGATPVLMSWKVHALGNYLTLQCQVELQGDGKVIQHSVDMKVNGKLLFGELVPGTEYMARVRCANAKHFWKWSEWTVENFTTPEAAPSEAPDVWRTVKSENRSHIVTLFWKPLSKLHANGKILFYNVVVENLDEPSTSELHAIPAPARGIKLTLDQCSYRIHITANNSVGTSPASVIMVPEDSGNRTEEVEEERIIGKEDGFFISWKPQSGDVISYVVDWCEPHQDLFCDLQWKKLGPNTTFSLISSDTFRPGVRYNFRIYGISTKKTAYLLEYKTGYSQELAPLDSPRVAIANLTSRSFAMTWKDYSTESQPGFIQGYRVYLKARARQCHPGFENVVLSGVSIYCKYTIDDPKKKTFVVENLQPESSYEFFVTSYTGAGEGPNGTFTEVTTPDEHSHMMILIILPMILGVLLIMLSCYWKSDWVKEKCYPDIPDPYKSSILSLIKSKENPHLTIMSVKDCIPDAIEVINKPEGTKTQLLETRKPVTENELTKPIYLYLLPEGKDSSDPGPCICFENFTYNQSASDSGSCGHVSVPLEDPPCQLGLLPSPNNLLKTLEKNYMNSLGEMPAEETSLSYVSQLASPIPGDKDSLPTNPPVPAHCSEYKMQMAVPPCLASLPLNENSSQSSMTL</sequence>
<feature type="domain" description="Fibronectin type-III" evidence="15">
    <location>
        <begin position="497"/>
        <end position="593"/>
    </location>
</feature>
<dbReference type="GO" id="GO:0004896">
    <property type="term" value="F:cytokine receptor activity"/>
    <property type="evidence" value="ECO:0007669"/>
    <property type="project" value="InterPro"/>
</dbReference>
<evidence type="ECO:0000256" key="10">
    <source>
        <dbReference type="ARBA" id="ARBA00023180"/>
    </source>
</evidence>
<dbReference type="Proteomes" id="UP001166674">
    <property type="component" value="Unassembled WGS sequence"/>
</dbReference>
<dbReference type="FunFam" id="2.60.40.10:FF:001289">
    <property type="entry name" value="Oncostatin-M-specific receptor subunit beta"/>
    <property type="match status" value="1"/>
</dbReference>
<organism evidence="16 17">
    <name type="scientific">Sciurus carolinensis</name>
    <name type="common">Eastern gray squirrel</name>
    <dbReference type="NCBI Taxonomy" id="30640"/>
    <lineage>
        <taxon>Eukaryota</taxon>
        <taxon>Metazoa</taxon>
        <taxon>Chordata</taxon>
        <taxon>Craniata</taxon>
        <taxon>Vertebrata</taxon>
        <taxon>Euteleostomi</taxon>
        <taxon>Mammalia</taxon>
        <taxon>Eutheria</taxon>
        <taxon>Euarchontoglires</taxon>
        <taxon>Glires</taxon>
        <taxon>Rodentia</taxon>
        <taxon>Sciuromorpha</taxon>
        <taxon>Sciuridae</taxon>
        <taxon>Sciurinae</taxon>
        <taxon>Sciurini</taxon>
        <taxon>Sciurus</taxon>
    </lineage>
</organism>
<evidence type="ECO:0000256" key="1">
    <source>
        <dbReference type="ARBA" id="ARBA00004479"/>
    </source>
</evidence>
<dbReference type="PANTHER" id="PTHR48423">
    <property type="entry name" value="INTERLEUKIN-27 RECEPTOR SUBUNIT ALPHA"/>
    <property type="match status" value="1"/>
</dbReference>
<evidence type="ECO:0000256" key="4">
    <source>
        <dbReference type="ARBA" id="ARBA00022729"/>
    </source>
</evidence>
<comment type="caution">
    <text evidence="16">The sequence shown here is derived from an EMBL/GenBank/DDBJ whole genome shotgun (WGS) entry which is preliminary data.</text>
</comment>
<evidence type="ECO:0000256" key="8">
    <source>
        <dbReference type="ARBA" id="ARBA00023157"/>
    </source>
</evidence>
<dbReference type="FunFam" id="2.60.40.10:FF:001286">
    <property type="entry name" value="Oncostatin-M-specific receptor subunit beta"/>
    <property type="match status" value="1"/>
</dbReference>
<dbReference type="PROSITE" id="PS01353">
    <property type="entry name" value="HEMATOPO_REC_L_F2"/>
    <property type="match status" value="1"/>
</dbReference>